<reference evidence="1" key="1">
    <citation type="submission" date="2018-05" db="EMBL/GenBank/DDBJ databases">
        <authorList>
            <person name="Lanie J.A."/>
            <person name="Ng W.-L."/>
            <person name="Kazmierczak K.M."/>
            <person name="Andrzejewski T.M."/>
            <person name="Davidsen T.M."/>
            <person name="Wayne K.J."/>
            <person name="Tettelin H."/>
            <person name="Glass J.I."/>
            <person name="Rusch D."/>
            <person name="Podicherti R."/>
            <person name="Tsui H.-C.T."/>
            <person name="Winkler M.E."/>
        </authorList>
    </citation>
    <scope>NUCLEOTIDE SEQUENCE</scope>
</reference>
<organism evidence="1">
    <name type="scientific">marine metagenome</name>
    <dbReference type="NCBI Taxonomy" id="408172"/>
    <lineage>
        <taxon>unclassified sequences</taxon>
        <taxon>metagenomes</taxon>
        <taxon>ecological metagenomes</taxon>
    </lineage>
</organism>
<proteinExistence type="predicted"/>
<feature type="non-terminal residue" evidence="1">
    <location>
        <position position="81"/>
    </location>
</feature>
<gene>
    <name evidence="1" type="ORF">METZ01_LOCUS429031</name>
</gene>
<sequence>MKKKDSKELWLEIDSSIPKKSFTLGPYASDLYFNDPAMLAFIASRYKFCAKMLSGFNTVMEIGCGDAFGGAILAKQVNRLI</sequence>
<dbReference type="EMBL" id="UINC01171553">
    <property type="protein sequence ID" value="SVD76177.1"/>
    <property type="molecule type" value="Genomic_DNA"/>
</dbReference>
<dbReference type="AlphaFoldDB" id="A0A382XYH9"/>
<accession>A0A382XYH9</accession>
<name>A0A382XYH9_9ZZZZ</name>
<evidence type="ECO:0000313" key="1">
    <source>
        <dbReference type="EMBL" id="SVD76177.1"/>
    </source>
</evidence>
<protein>
    <submittedName>
        <fullName evidence="1">Uncharacterized protein</fullName>
    </submittedName>
</protein>